<dbReference type="EMBL" id="BAAANT010000007">
    <property type="protein sequence ID" value="GAA2136941.1"/>
    <property type="molecule type" value="Genomic_DNA"/>
</dbReference>
<dbReference type="Proteomes" id="UP001422759">
    <property type="component" value="Unassembled WGS sequence"/>
</dbReference>
<protein>
    <submittedName>
        <fullName evidence="2">Uncharacterized protein</fullName>
    </submittedName>
</protein>
<feature type="region of interest" description="Disordered" evidence="1">
    <location>
        <begin position="149"/>
        <end position="168"/>
    </location>
</feature>
<name>A0ABP5KXK5_9ACTN</name>
<keyword evidence="3" id="KW-1185">Reference proteome</keyword>
<organism evidence="2 3">
    <name type="scientific">Kitasatospora kazusensis</name>
    <dbReference type="NCBI Taxonomy" id="407974"/>
    <lineage>
        <taxon>Bacteria</taxon>
        <taxon>Bacillati</taxon>
        <taxon>Actinomycetota</taxon>
        <taxon>Actinomycetes</taxon>
        <taxon>Kitasatosporales</taxon>
        <taxon>Streptomycetaceae</taxon>
        <taxon>Kitasatospora</taxon>
    </lineage>
</organism>
<comment type="caution">
    <text evidence="2">The sequence shown here is derived from an EMBL/GenBank/DDBJ whole genome shotgun (WGS) entry which is preliminary data.</text>
</comment>
<evidence type="ECO:0000313" key="2">
    <source>
        <dbReference type="EMBL" id="GAA2136941.1"/>
    </source>
</evidence>
<gene>
    <name evidence="2" type="ORF">GCM10009760_16830</name>
</gene>
<accession>A0ABP5KXK5</accession>
<reference evidence="3" key="1">
    <citation type="journal article" date="2019" name="Int. J. Syst. Evol. Microbiol.">
        <title>The Global Catalogue of Microorganisms (GCM) 10K type strain sequencing project: providing services to taxonomists for standard genome sequencing and annotation.</title>
        <authorList>
            <consortium name="The Broad Institute Genomics Platform"/>
            <consortium name="The Broad Institute Genome Sequencing Center for Infectious Disease"/>
            <person name="Wu L."/>
            <person name="Ma J."/>
        </authorList>
    </citation>
    <scope>NUCLEOTIDE SEQUENCE [LARGE SCALE GENOMIC DNA]</scope>
    <source>
        <strain evidence="3">JCM 14560</strain>
    </source>
</reference>
<evidence type="ECO:0000256" key="1">
    <source>
        <dbReference type="SAM" id="MobiDB-lite"/>
    </source>
</evidence>
<evidence type="ECO:0000313" key="3">
    <source>
        <dbReference type="Proteomes" id="UP001422759"/>
    </source>
</evidence>
<proteinExistence type="predicted"/>
<dbReference type="RefSeq" id="WP_344462432.1">
    <property type="nucleotide sequence ID" value="NZ_BAAANT010000007.1"/>
</dbReference>
<sequence length="168" mass="19319">MEDRIKVEIRAREDYGIMWLAGIRNIALDQHCLRSFGRPDRPIVHPHTKLQTLHLPTANPPLAWYLCALPQPWNWGANAHLAFEPVSGYHWEGPALVSGLEVRLVGARPITGWGPHNIPATEPRRTLRRYSTCRNWQFAWWLRQNRAAPDVPPPLQPPQQDHGQMTLL</sequence>